<reference evidence="3" key="1">
    <citation type="submission" date="2022-01" db="EMBL/GenBank/DDBJ databases">
        <title>Genome Sequence Resource for Two Populations of Ditylenchus destructor, the Migratory Endoparasitic Phytonematode.</title>
        <authorList>
            <person name="Zhang H."/>
            <person name="Lin R."/>
            <person name="Xie B."/>
        </authorList>
    </citation>
    <scope>NUCLEOTIDE SEQUENCE</scope>
    <source>
        <strain evidence="3">BazhouSP</strain>
    </source>
</reference>
<keyword evidence="2" id="KW-0472">Membrane</keyword>
<feature type="compositionally biased region" description="Basic and acidic residues" evidence="1">
    <location>
        <begin position="127"/>
        <end position="139"/>
    </location>
</feature>
<gene>
    <name evidence="3" type="ORF">DdX_15859</name>
</gene>
<proteinExistence type="predicted"/>
<feature type="transmembrane region" description="Helical" evidence="2">
    <location>
        <begin position="53"/>
        <end position="78"/>
    </location>
</feature>
<organism evidence="3 4">
    <name type="scientific">Ditylenchus destructor</name>
    <dbReference type="NCBI Taxonomy" id="166010"/>
    <lineage>
        <taxon>Eukaryota</taxon>
        <taxon>Metazoa</taxon>
        <taxon>Ecdysozoa</taxon>
        <taxon>Nematoda</taxon>
        <taxon>Chromadorea</taxon>
        <taxon>Rhabditida</taxon>
        <taxon>Tylenchina</taxon>
        <taxon>Tylenchomorpha</taxon>
        <taxon>Sphaerularioidea</taxon>
        <taxon>Anguinidae</taxon>
        <taxon>Anguininae</taxon>
        <taxon>Ditylenchus</taxon>
    </lineage>
</organism>
<evidence type="ECO:0000256" key="1">
    <source>
        <dbReference type="SAM" id="MobiDB-lite"/>
    </source>
</evidence>
<feature type="region of interest" description="Disordered" evidence="1">
    <location>
        <begin position="116"/>
        <end position="185"/>
    </location>
</feature>
<dbReference type="Proteomes" id="UP001201812">
    <property type="component" value="Unassembled WGS sequence"/>
</dbReference>
<evidence type="ECO:0000313" key="4">
    <source>
        <dbReference type="Proteomes" id="UP001201812"/>
    </source>
</evidence>
<evidence type="ECO:0000313" key="3">
    <source>
        <dbReference type="EMBL" id="KAI1701833.1"/>
    </source>
</evidence>
<name>A0AAD4MPM3_9BILA</name>
<dbReference type="EMBL" id="JAKKPZ010000110">
    <property type="protein sequence ID" value="KAI1701833.1"/>
    <property type="molecule type" value="Genomic_DNA"/>
</dbReference>
<comment type="caution">
    <text evidence="3">The sequence shown here is derived from an EMBL/GenBank/DDBJ whole genome shotgun (WGS) entry which is preliminary data.</text>
</comment>
<feature type="compositionally biased region" description="Polar residues" evidence="1">
    <location>
        <begin position="33"/>
        <end position="45"/>
    </location>
</feature>
<accession>A0AAD4MPM3</accession>
<feature type="compositionally biased region" description="Basic and acidic residues" evidence="1">
    <location>
        <begin position="160"/>
        <end position="174"/>
    </location>
</feature>
<dbReference type="AlphaFoldDB" id="A0AAD4MPM3"/>
<protein>
    <submittedName>
        <fullName evidence="3">Uncharacterized protein</fullName>
    </submittedName>
</protein>
<dbReference type="CDD" id="cd12087">
    <property type="entry name" value="TM_EGFR-like"/>
    <property type="match status" value="1"/>
</dbReference>
<feature type="compositionally biased region" description="Polar residues" evidence="1">
    <location>
        <begin position="175"/>
        <end position="185"/>
    </location>
</feature>
<sequence>MTVGHIESAGPQPPQAKGSTAGGFTVRDKSPIRQVNANRRTSEGTAESGLSPWIVVGIILVVLLLVAGGAGLLVFLICRRKRREPAQNMAEKGNAGIDCQCETAVSSSVVLQTAVSGEKPVSAKVNEPPKNERKDERSKPTSQTEVAKPVSQKKQNVPEQRAKTAKDDPDRQHTSDLSAITESSE</sequence>
<keyword evidence="4" id="KW-1185">Reference proteome</keyword>
<keyword evidence="2" id="KW-0812">Transmembrane</keyword>
<evidence type="ECO:0000256" key="2">
    <source>
        <dbReference type="SAM" id="Phobius"/>
    </source>
</evidence>
<keyword evidence="2" id="KW-1133">Transmembrane helix</keyword>
<feature type="region of interest" description="Disordered" evidence="1">
    <location>
        <begin position="1"/>
        <end position="46"/>
    </location>
</feature>